<evidence type="ECO:0000313" key="3">
    <source>
        <dbReference type="Proteomes" id="UP000187609"/>
    </source>
</evidence>
<feature type="region of interest" description="Disordered" evidence="1">
    <location>
        <begin position="916"/>
        <end position="948"/>
    </location>
</feature>
<dbReference type="InterPro" id="IPR036691">
    <property type="entry name" value="Endo/exonu/phosph_ase_sf"/>
</dbReference>
<dbReference type="Proteomes" id="UP000187609">
    <property type="component" value="Unassembled WGS sequence"/>
</dbReference>
<feature type="compositionally biased region" description="Polar residues" evidence="1">
    <location>
        <begin position="413"/>
        <end position="445"/>
    </location>
</feature>
<feature type="compositionally biased region" description="Polar residues" evidence="1">
    <location>
        <begin position="733"/>
        <end position="754"/>
    </location>
</feature>
<accession>A0A314KPF5</accession>
<feature type="region of interest" description="Disordered" evidence="1">
    <location>
        <begin position="1"/>
        <end position="38"/>
    </location>
</feature>
<dbReference type="PANTHER" id="PTHR33710">
    <property type="entry name" value="BNAC02G09200D PROTEIN"/>
    <property type="match status" value="1"/>
</dbReference>
<feature type="compositionally biased region" description="Low complexity" evidence="1">
    <location>
        <begin position="680"/>
        <end position="689"/>
    </location>
</feature>
<comment type="caution">
    <text evidence="2">The sequence shown here is derived from an EMBL/GenBank/DDBJ whole genome shotgun (WGS) entry which is preliminary data.</text>
</comment>
<feature type="region of interest" description="Disordered" evidence="1">
    <location>
        <begin position="413"/>
        <end position="501"/>
    </location>
</feature>
<feature type="compositionally biased region" description="Basic and acidic residues" evidence="1">
    <location>
        <begin position="632"/>
        <end position="647"/>
    </location>
</feature>
<feature type="compositionally biased region" description="Basic and acidic residues" evidence="1">
    <location>
        <begin position="761"/>
        <end position="773"/>
    </location>
</feature>
<feature type="compositionally biased region" description="Polar residues" evidence="1">
    <location>
        <begin position="781"/>
        <end position="800"/>
    </location>
</feature>
<dbReference type="SUPFAM" id="SSF56219">
    <property type="entry name" value="DNase I-like"/>
    <property type="match status" value="1"/>
</dbReference>
<evidence type="ECO:0000313" key="2">
    <source>
        <dbReference type="EMBL" id="OIT31321.1"/>
    </source>
</evidence>
<sequence length="1296" mass="143849">MATAPPFTGGKPPDPNQKMRPTNAHPPQKISVQNSSPIGTDINFGAAITVPKNRLGATNNSQMISGSNFIIPSRGISSTSSGAYPLQNSANFTMGIVSSGEKKISDESQMMAHNVPGVQLEKPRYQIVPQDEENMITPPISLGYHPIPSILSSKSLGSGQAPSARPNDLFISEQIGHELIIGNHSTHPKDHICQVSSQPIKGIELHDHLLSLELSQLAGHGVPVNQMSQNQCQTFSAPQVVVSEASNQILHEPISSKIQKALPISPIGNSSLPSKEKTCEVSSHSNLATNHLDSALNLENHSLAGHSDPLNQRTQNQRQIVPEVQENVFQSSTPILHEPISSNLQNGNPAQFTVLGVRPIAQVSPAMISNEHAIPKAPQYHNEFNPVQTDDHTLFAIQVPTLPLNNTPISAIVPSTQNQNVPPITNFQMAPNSTQDQSHTTSNPPNAKPLSVPINQTPSQTAQPQTKKPTASTSNNNMPKISANFDKPTKKPNSLNQKHQESPMMKIEAWTPLFKPHEDSPIVPVWIVIPELPWHLNYTEVLTPLLSHVGKVLFLELASFQKTRGSVAKVKMQIDLTKDRPYHVWLGYDENQDENGDGQWLEIQYENVPDYCPNCRLLEHTLQTCPEKAKKEDQQNKKIAQKQDNHQNEGSQQNQTEIGPSSKGESQEEWQTQRNKKSKGGSQTKKQQTVYVAKQPTTQQQQNIPKDSQQKAPQSSGISTINPPAPLERSEDSGAQNHPSPQIPSIASTSNICNVQGGKEQSQEKPLEKHEGSPEPVANKVNDQQYENISSDENLASTHNDQLRSLLKGKAHVGSDFSLQSPKSKNKPSQMKRKAMRKQNAGISINEPSEKNLHTPIQNPVTSPTKFSGQVSANKSATYKDPDPDPSLSQPLLASTDIEMNDPNAYDVLTSPADAEVFDKNSPDEDEYRPIISEDEMRGDLDNETDSSEVSEQDHHCDLLINAINGVDNLDEAIPPKRSPSKMRLSPRLTRNRAAGIRTSGALERIKILKKLHKISLIAVLEPFLDDSHLNHFKIQLSMHQATSNNNNKIWIFWDQDINATVLDSDDQQVTLELRHVEAADPFHISVIYAKCKPVLRRPLWDNLRNKSITTSTPWCAIGDFNVIASIDEKIGGLPYQISKSMDFLSVIEDCGFTDLGFYGPRYTWSNGRGPCAIVWKRLDRGLVNDNWLTSYPATTISHLASTGSDHSPLLMEMHARSDSARRYFKFLNCWTNNESFVPLVQSVWNTDFHGNPMWIFHQKIKALSSELSKWSRHQYGDIFQKVKEFEEKVKQAEEK</sequence>
<dbReference type="Gene3D" id="3.60.10.10">
    <property type="entry name" value="Endonuclease/exonuclease/phosphatase"/>
    <property type="match status" value="1"/>
</dbReference>
<feature type="compositionally biased region" description="Polar residues" evidence="1">
    <location>
        <begin position="855"/>
        <end position="877"/>
    </location>
</feature>
<dbReference type="STRING" id="49451.A0A314KPF5"/>
<feature type="compositionally biased region" description="Polar residues" evidence="1">
    <location>
        <begin position="695"/>
        <end position="722"/>
    </location>
</feature>
<feature type="compositionally biased region" description="Polar residues" evidence="1">
    <location>
        <begin position="648"/>
        <end position="659"/>
    </location>
</feature>
<feature type="compositionally biased region" description="Polar residues" evidence="1">
    <location>
        <begin position="453"/>
        <end position="479"/>
    </location>
</feature>
<dbReference type="EMBL" id="MJEQ01001302">
    <property type="protein sequence ID" value="OIT31321.1"/>
    <property type="molecule type" value="Genomic_DNA"/>
</dbReference>
<feature type="compositionally biased region" description="Basic residues" evidence="1">
    <location>
        <begin position="824"/>
        <end position="837"/>
    </location>
</feature>
<name>A0A314KPF5_NICAT</name>
<protein>
    <submittedName>
        <fullName evidence="2">Uncharacterized protein</fullName>
    </submittedName>
</protein>
<gene>
    <name evidence="2" type="ORF">A4A49_31488</name>
</gene>
<reference evidence="2" key="1">
    <citation type="submission" date="2016-11" db="EMBL/GenBank/DDBJ databases">
        <title>The genome of Nicotiana attenuata.</title>
        <authorList>
            <person name="Xu S."/>
            <person name="Brockmoeller T."/>
            <person name="Gaquerel E."/>
            <person name="Navarro A."/>
            <person name="Kuhl H."/>
            <person name="Gase K."/>
            <person name="Ling Z."/>
            <person name="Zhou W."/>
            <person name="Kreitzer C."/>
            <person name="Stanke M."/>
            <person name="Tang H."/>
            <person name="Lyons E."/>
            <person name="Pandey P."/>
            <person name="Pandey S.P."/>
            <person name="Timmermann B."/>
            <person name="Baldwin I.T."/>
        </authorList>
    </citation>
    <scope>NUCLEOTIDE SEQUENCE [LARGE SCALE GENOMIC DNA]</scope>
    <source>
        <strain evidence="2">UT</strain>
    </source>
</reference>
<evidence type="ECO:0000256" key="1">
    <source>
        <dbReference type="SAM" id="MobiDB-lite"/>
    </source>
</evidence>
<dbReference type="Gramene" id="OIT31321">
    <property type="protein sequence ID" value="OIT31321"/>
    <property type="gene ID" value="A4A49_31488"/>
</dbReference>
<proteinExistence type="predicted"/>
<organism evidence="2 3">
    <name type="scientific">Nicotiana attenuata</name>
    <name type="common">Coyote tobacco</name>
    <dbReference type="NCBI Taxonomy" id="49451"/>
    <lineage>
        <taxon>Eukaryota</taxon>
        <taxon>Viridiplantae</taxon>
        <taxon>Streptophyta</taxon>
        <taxon>Embryophyta</taxon>
        <taxon>Tracheophyta</taxon>
        <taxon>Spermatophyta</taxon>
        <taxon>Magnoliopsida</taxon>
        <taxon>eudicotyledons</taxon>
        <taxon>Gunneridae</taxon>
        <taxon>Pentapetalae</taxon>
        <taxon>asterids</taxon>
        <taxon>lamiids</taxon>
        <taxon>Solanales</taxon>
        <taxon>Solanaceae</taxon>
        <taxon>Nicotianoideae</taxon>
        <taxon>Nicotianeae</taxon>
        <taxon>Nicotiana</taxon>
    </lineage>
</organism>
<dbReference type="PANTHER" id="PTHR33710:SF54">
    <property type="entry name" value="NON-LTR RETROELEMENT REVERSE TRANSCRIPTASE"/>
    <property type="match status" value="1"/>
</dbReference>
<feature type="region of interest" description="Disordered" evidence="1">
    <location>
        <begin position="632"/>
        <end position="890"/>
    </location>
</feature>
<keyword evidence="3" id="KW-1185">Reference proteome</keyword>